<evidence type="ECO:0000313" key="2">
    <source>
        <dbReference type="Proteomes" id="UP000019091"/>
    </source>
</evidence>
<reference evidence="1 2" key="1">
    <citation type="journal article" date="2014" name="Genome Announc.">
        <title>Complete Closed Genome Sequences of Three Bibersteinia trehalosi Nasopharyngeal Isolates from Cattle with Shipping Fever.</title>
        <authorList>
            <person name="Harhay G.P."/>
            <person name="McVey D.S."/>
            <person name="Koren S."/>
            <person name="Phillippy A.M."/>
            <person name="Bono J."/>
            <person name="Harhay D.M."/>
            <person name="Clawson M.L."/>
            <person name="Heaton M.P."/>
            <person name="Chitko-McKown C.G."/>
            <person name="Korlach J."/>
            <person name="Smith T.P."/>
        </authorList>
    </citation>
    <scope>NUCLEOTIDE SEQUENCE [LARGE SCALE GENOMIC DNA]</scope>
    <source>
        <strain evidence="1 2">USDA-ARS-USMARC-188</strain>
    </source>
</reference>
<proteinExistence type="predicted"/>
<dbReference type="Proteomes" id="UP000019091">
    <property type="component" value="Chromosome"/>
</dbReference>
<dbReference type="AlphaFoldDB" id="A0A4V7I7N1"/>
<gene>
    <name evidence="1" type="ORF">F542_3100</name>
</gene>
<accession>A0A4V7I7N1</accession>
<protein>
    <submittedName>
        <fullName evidence="1">Uncharacterized protein</fullName>
    </submittedName>
</protein>
<evidence type="ECO:0000313" key="1">
    <source>
        <dbReference type="EMBL" id="AHG81028.1"/>
    </source>
</evidence>
<name>A0A4V7I7N1_BIBTR</name>
<sequence length="43" mass="5058">MPSNTNKAFDFYQKSGEFRDELNKFIKLIAKFSPFERVISSIL</sequence>
<dbReference type="EMBL" id="CP006954">
    <property type="protein sequence ID" value="AHG81028.1"/>
    <property type="molecule type" value="Genomic_DNA"/>
</dbReference>
<dbReference type="KEGG" id="btre:F542_3100"/>
<organism evidence="1 2">
    <name type="scientific">Bibersteinia trehalosi USDA-ARS-USMARC-188</name>
    <dbReference type="NCBI Taxonomy" id="1263829"/>
    <lineage>
        <taxon>Bacteria</taxon>
        <taxon>Pseudomonadati</taxon>
        <taxon>Pseudomonadota</taxon>
        <taxon>Gammaproteobacteria</taxon>
        <taxon>Pasteurellales</taxon>
        <taxon>Pasteurellaceae</taxon>
        <taxon>Bibersteinia</taxon>
    </lineage>
</organism>